<protein>
    <submittedName>
        <fullName evidence="1">Uncharacterized protein</fullName>
    </submittedName>
</protein>
<evidence type="ECO:0000313" key="2">
    <source>
        <dbReference type="Proteomes" id="UP000004080"/>
    </source>
</evidence>
<gene>
    <name evidence="1" type="ORF">A374_13585</name>
</gene>
<dbReference type="PATRIC" id="fig|1196324.3.peg.2779"/>
<name>I8AGC1_9BACL</name>
<organism evidence="1 2">
    <name type="scientific">Fictibacillus macauensis ZFHKF-1</name>
    <dbReference type="NCBI Taxonomy" id="1196324"/>
    <lineage>
        <taxon>Bacteria</taxon>
        <taxon>Bacillati</taxon>
        <taxon>Bacillota</taxon>
        <taxon>Bacilli</taxon>
        <taxon>Bacillales</taxon>
        <taxon>Fictibacillaceae</taxon>
        <taxon>Fictibacillus</taxon>
    </lineage>
</organism>
<sequence>MQTKHGQVTEEMVCRFYELSKQAKAIENELSTLKKQFNAHFDFISGHHQKGELAVGAYKLQRQIRTSQSYVAETTVNKLEELQLEDCILTTRTPNKEKIEAALTLGLIPAGALDHCHLVKHTPVITVKANNQLS</sequence>
<reference evidence="1 2" key="1">
    <citation type="journal article" date="2012" name="J. Bacteriol.">
        <title>Genome of Bacillus macauensis ZFHKF-1, a Long-Chain-Forming Bacterium.</title>
        <authorList>
            <person name="Cai L."/>
            <person name="Zhang T."/>
        </authorList>
    </citation>
    <scope>NUCLEOTIDE SEQUENCE [LARGE SCALE GENOMIC DNA]</scope>
    <source>
        <strain evidence="1 2">ZFHKF-1</strain>
    </source>
</reference>
<dbReference type="SUPFAM" id="SSF161266">
    <property type="entry name" value="Gam-like"/>
    <property type="match status" value="1"/>
</dbReference>
<proteinExistence type="predicted"/>
<dbReference type="Proteomes" id="UP000004080">
    <property type="component" value="Unassembled WGS sequence"/>
</dbReference>
<evidence type="ECO:0000313" key="1">
    <source>
        <dbReference type="EMBL" id="EIT84727.1"/>
    </source>
</evidence>
<comment type="caution">
    <text evidence="1">The sequence shown here is derived from an EMBL/GenBank/DDBJ whole genome shotgun (WGS) entry which is preliminary data.</text>
</comment>
<dbReference type="AlphaFoldDB" id="I8AGC1"/>
<keyword evidence="2" id="KW-1185">Reference proteome</keyword>
<dbReference type="STRING" id="1196324.A374_13585"/>
<dbReference type="EMBL" id="AKKV01000030">
    <property type="protein sequence ID" value="EIT84727.1"/>
    <property type="molecule type" value="Genomic_DNA"/>
</dbReference>
<accession>I8AGC1</accession>
<dbReference type="RefSeq" id="WP_007202795.1">
    <property type="nucleotide sequence ID" value="NZ_AKKV01000030.1"/>
</dbReference>